<gene>
    <name evidence="3" type="ORF">BS50DRAFT_588230</name>
</gene>
<name>A0A2T2NPA5_CORCC</name>
<evidence type="ECO:0000313" key="3">
    <source>
        <dbReference type="EMBL" id="PSN67243.1"/>
    </source>
</evidence>
<evidence type="ECO:0008006" key="5">
    <source>
        <dbReference type="Google" id="ProtNLM"/>
    </source>
</evidence>
<evidence type="ECO:0000256" key="2">
    <source>
        <dbReference type="SAM" id="Phobius"/>
    </source>
</evidence>
<feature type="transmembrane region" description="Helical" evidence="2">
    <location>
        <begin position="374"/>
        <end position="392"/>
    </location>
</feature>
<organism evidence="3 4">
    <name type="scientific">Corynespora cassiicola Philippines</name>
    <dbReference type="NCBI Taxonomy" id="1448308"/>
    <lineage>
        <taxon>Eukaryota</taxon>
        <taxon>Fungi</taxon>
        <taxon>Dikarya</taxon>
        <taxon>Ascomycota</taxon>
        <taxon>Pezizomycotina</taxon>
        <taxon>Dothideomycetes</taxon>
        <taxon>Pleosporomycetidae</taxon>
        <taxon>Pleosporales</taxon>
        <taxon>Corynesporascaceae</taxon>
        <taxon>Corynespora</taxon>
    </lineage>
</organism>
<dbReference type="AlphaFoldDB" id="A0A2T2NPA5"/>
<evidence type="ECO:0000256" key="1">
    <source>
        <dbReference type="SAM" id="MobiDB-lite"/>
    </source>
</evidence>
<evidence type="ECO:0000313" key="4">
    <source>
        <dbReference type="Proteomes" id="UP000240883"/>
    </source>
</evidence>
<dbReference type="Proteomes" id="UP000240883">
    <property type="component" value="Unassembled WGS sequence"/>
</dbReference>
<keyword evidence="4" id="KW-1185">Reference proteome</keyword>
<feature type="region of interest" description="Disordered" evidence="1">
    <location>
        <begin position="23"/>
        <end position="61"/>
    </location>
</feature>
<protein>
    <recommendedName>
        <fullName evidence="5">ER-bound oxygenase mpaB/mpaB'/Rubber oxygenase catalytic domain-containing protein</fullName>
    </recommendedName>
</protein>
<keyword evidence="2" id="KW-1133">Transmembrane helix</keyword>
<dbReference type="OrthoDB" id="2821871at2759"/>
<reference evidence="3 4" key="1">
    <citation type="journal article" date="2018" name="Front. Microbiol.">
        <title>Genome-Wide Analysis of Corynespora cassiicola Leaf Fall Disease Putative Effectors.</title>
        <authorList>
            <person name="Lopez D."/>
            <person name="Ribeiro S."/>
            <person name="Label P."/>
            <person name="Fumanal B."/>
            <person name="Venisse J.S."/>
            <person name="Kohler A."/>
            <person name="de Oliveira R.R."/>
            <person name="Labutti K."/>
            <person name="Lipzen A."/>
            <person name="Lail K."/>
            <person name="Bauer D."/>
            <person name="Ohm R.A."/>
            <person name="Barry K.W."/>
            <person name="Spatafora J."/>
            <person name="Grigoriev I.V."/>
            <person name="Martin F.M."/>
            <person name="Pujade-Renaud V."/>
        </authorList>
    </citation>
    <scope>NUCLEOTIDE SEQUENCE [LARGE SCALE GENOMIC DNA]</scope>
    <source>
        <strain evidence="3 4">Philippines</strain>
    </source>
</reference>
<proteinExistence type="predicted"/>
<sequence length="394" mass="45846">MTTTSTKVSVPLGRRDKEYYRLDVSNNLPPGTDIVEELERRPRLPRSPALPRRSLPELPPRSERRGKWISKYLDMLDPETEYDQIVRVCNFYSGSDFNTALGYACVFVWLTSTPAGANAIHGGKVIRRGHQRYYETQYFNLQWVYWGSGAKQTREYAEKINKIHAGVWKRAPGTFHFAWEAQAAIILLSWYENYIRTVVGAKKQIHPQLKKAWPEWGERLTSRLVPESGSVVPNFGINYPRNWGEIDAFANWFTNFDFDQQRTEEDTIKGHETAEAFIHQFSELWLPRPLHFLGRNIILTFLPPAIRQKQRLEDPNPILQWLVKAFFRTAINRSDSRPDPVDAPLEAFFDDLKSWDLSKIDKVEAARRDRESRWIKVSACAFVVLCALYRIVLL</sequence>
<dbReference type="STRING" id="1448308.A0A2T2NPA5"/>
<accession>A0A2T2NPA5</accession>
<keyword evidence="2" id="KW-0472">Membrane</keyword>
<dbReference type="EMBL" id="KZ678135">
    <property type="protein sequence ID" value="PSN67243.1"/>
    <property type="molecule type" value="Genomic_DNA"/>
</dbReference>
<keyword evidence="2" id="KW-0812">Transmembrane</keyword>